<dbReference type="GeneID" id="95985041"/>
<evidence type="ECO:0000313" key="8">
    <source>
        <dbReference type="Proteomes" id="UP001565368"/>
    </source>
</evidence>
<dbReference type="SUPFAM" id="SSF53098">
    <property type="entry name" value="Ribonuclease H-like"/>
    <property type="match status" value="1"/>
</dbReference>
<dbReference type="InterPro" id="IPR036397">
    <property type="entry name" value="RNaseH_sf"/>
</dbReference>
<comment type="caution">
    <text evidence="7">The sequence shown here is derived from an EMBL/GenBank/DDBJ whole genome shotgun (WGS) entry which is preliminary data.</text>
</comment>
<dbReference type="EMBL" id="JBBXJM010000003">
    <property type="protein sequence ID" value="KAL1409998.1"/>
    <property type="molecule type" value="Genomic_DNA"/>
</dbReference>
<comment type="function">
    <text evidence="5">Exoribonuclease involved in ribosome biosynthesis. Involved in the processing of ITS1, the internal transcribed spacer localized between the 18S and 5.8S rRNAs.</text>
</comment>
<proteinExistence type="predicted"/>
<evidence type="ECO:0000256" key="4">
    <source>
        <dbReference type="ARBA" id="ARBA00022839"/>
    </source>
</evidence>
<keyword evidence="1" id="KW-0698">rRNA processing</keyword>
<dbReference type="Pfam" id="PF00929">
    <property type="entry name" value="RNase_T"/>
    <property type="match status" value="1"/>
</dbReference>
<sequence length="192" mass="21768">MTIVALDRYVAIDCEMVRCNTEAGLARVALVDHAGKVLYHSFVFQHPANVVDYQTQKSGITQALLKDAPTVETVRKQVVEIIGSKIIVGHALFNDLAVLQHRHDYEDVRDTALFYPIRERMGIKHEGMYPSLRLMAKEILGRDIQDGAHCPIEDARTTMEIFLKYRAEYEKGIADGDDVVSGVPRAHAKWYW</sequence>
<dbReference type="InterPro" id="IPR047021">
    <property type="entry name" value="REXO1/3/4-like"/>
</dbReference>
<evidence type="ECO:0000256" key="2">
    <source>
        <dbReference type="ARBA" id="ARBA00022722"/>
    </source>
</evidence>
<evidence type="ECO:0000256" key="3">
    <source>
        <dbReference type="ARBA" id="ARBA00022801"/>
    </source>
</evidence>
<dbReference type="RefSeq" id="XP_069209942.1">
    <property type="nucleotide sequence ID" value="XM_069352524.1"/>
</dbReference>
<name>A0ABR3Q6K1_9TREE</name>
<keyword evidence="4" id="KW-0269">Exonuclease</keyword>
<dbReference type="Proteomes" id="UP001565368">
    <property type="component" value="Unassembled WGS sequence"/>
</dbReference>
<evidence type="ECO:0000256" key="1">
    <source>
        <dbReference type="ARBA" id="ARBA00022552"/>
    </source>
</evidence>
<keyword evidence="3" id="KW-0378">Hydrolase</keyword>
<protein>
    <recommendedName>
        <fullName evidence="6">Exonuclease domain-containing protein</fullName>
    </recommendedName>
</protein>
<evidence type="ECO:0000256" key="5">
    <source>
        <dbReference type="ARBA" id="ARBA00025599"/>
    </source>
</evidence>
<gene>
    <name evidence="7" type="ORF">Q8F55_003998</name>
</gene>
<evidence type="ECO:0000313" key="7">
    <source>
        <dbReference type="EMBL" id="KAL1409998.1"/>
    </source>
</evidence>
<feature type="domain" description="Exonuclease" evidence="6">
    <location>
        <begin position="8"/>
        <end position="171"/>
    </location>
</feature>
<dbReference type="Gene3D" id="3.30.420.10">
    <property type="entry name" value="Ribonuclease H-like superfamily/Ribonuclease H"/>
    <property type="match status" value="1"/>
</dbReference>
<organism evidence="7 8">
    <name type="scientific">Vanrija albida</name>
    <dbReference type="NCBI Taxonomy" id="181172"/>
    <lineage>
        <taxon>Eukaryota</taxon>
        <taxon>Fungi</taxon>
        <taxon>Dikarya</taxon>
        <taxon>Basidiomycota</taxon>
        <taxon>Agaricomycotina</taxon>
        <taxon>Tremellomycetes</taxon>
        <taxon>Trichosporonales</taxon>
        <taxon>Trichosporonaceae</taxon>
        <taxon>Vanrija</taxon>
    </lineage>
</organism>
<dbReference type="PANTHER" id="PTHR12801">
    <property type="entry name" value="RNA EXONUCLEASE REXO1 / RECO3 FAMILY MEMBER-RELATED"/>
    <property type="match status" value="1"/>
</dbReference>
<dbReference type="InterPro" id="IPR013520">
    <property type="entry name" value="Ribonucl_H"/>
</dbReference>
<evidence type="ECO:0000259" key="6">
    <source>
        <dbReference type="SMART" id="SM00479"/>
    </source>
</evidence>
<accession>A0ABR3Q6K1</accession>
<dbReference type="SMART" id="SM00479">
    <property type="entry name" value="EXOIII"/>
    <property type="match status" value="1"/>
</dbReference>
<dbReference type="PANTHER" id="PTHR12801:SF45">
    <property type="entry name" value="RNA EXONUCLEASE 4"/>
    <property type="match status" value="1"/>
</dbReference>
<dbReference type="InterPro" id="IPR012337">
    <property type="entry name" value="RNaseH-like_sf"/>
</dbReference>
<reference evidence="7 8" key="1">
    <citation type="submission" date="2023-08" db="EMBL/GenBank/DDBJ databases">
        <title>Annotated Genome Sequence of Vanrija albida AlHP1.</title>
        <authorList>
            <person name="Herzog R."/>
        </authorList>
    </citation>
    <scope>NUCLEOTIDE SEQUENCE [LARGE SCALE GENOMIC DNA]</scope>
    <source>
        <strain evidence="7 8">AlHP1</strain>
    </source>
</reference>
<keyword evidence="8" id="KW-1185">Reference proteome</keyword>
<keyword evidence="2" id="KW-0540">Nuclease</keyword>